<comment type="subcellular location">
    <subcellularLocation>
        <location evidence="3 16">Cytoplasm</location>
    </subcellularLocation>
</comment>
<dbReference type="SUPFAM" id="SSF53067">
    <property type="entry name" value="Actin-like ATPase domain"/>
    <property type="match status" value="2"/>
</dbReference>
<keyword evidence="12 16" id="KW-0630">Potassium</keyword>
<organism evidence="17 18">
    <name type="scientific">Sedimenticola thiotaurini</name>
    <dbReference type="NCBI Taxonomy" id="1543721"/>
    <lineage>
        <taxon>Bacteria</taxon>
        <taxon>Pseudomonadati</taxon>
        <taxon>Pseudomonadota</taxon>
        <taxon>Gammaproteobacteria</taxon>
        <taxon>Chromatiales</taxon>
        <taxon>Sedimenticolaceae</taxon>
        <taxon>Sedimenticola</taxon>
    </lineage>
</organism>
<reference evidence="17 18" key="1">
    <citation type="journal article" date="2015" name="Genome Announc.">
        <title>Complete Genome Sequence of Sedimenticola thiotaurini Strain SIP-G1, a Polyphosphate- and Polyhydroxyalkanoate-Accumulating Sulfur-Oxidizing Gammaproteobacterium Isolated from Salt Marsh Sediments.</title>
        <authorList>
            <person name="Flood B.E."/>
            <person name="Jones D.S."/>
            <person name="Bailey J.V."/>
        </authorList>
    </citation>
    <scope>NUCLEOTIDE SEQUENCE [LARGE SCALE GENOMIC DNA]</scope>
    <source>
        <strain evidence="17 18">SIP-G1</strain>
    </source>
</reference>
<keyword evidence="9 16" id="KW-0547">Nucleotide-binding</keyword>
<dbReference type="PANTHER" id="PTHR34265:SF1">
    <property type="entry name" value="TYPE III PANTOTHENATE KINASE"/>
    <property type="match status" value="1"/>
</dbReference>
<comment type="cofactor">
    <cofactor evidence="2">
        <name>K(+)</name>
        <dbReference type="ChEBI" id="CHEBI:29103"/>
    </cofactor>
</comment>
<feature type="active site" description="Proton acceptor" evidence="16">
    <location>
        <position position="109"/>
    </location>
</feature>
<dbReference type="Proteomes" id="UP000034410">
    <property type="component" value="Chromosome"/>
</dbReference>
<accession>A0A0F7K2G4</accession>
<feature type="binding site" evidence="16">
    <location>
        <position position="129"/>
    </location>
    <ligand>
        <name>K(+)</name>
        <dbReference type="ChEBI" id="CHEBI:29103"/>
    </ligand>
</feature>
<dbReference type="GO" id="GO:0046872">
    <property type="term" value="F:metal ion binding"/>
    <property type="evidence" value="ECO:0007669"/>
    <property type="project" value="UniProtKB-KW"/>
</dbReference>
<dbReference type="UniPathway" id="UPA00241">
    <property type="reaction ID" value="UER00352"/>
</dbReference>
<keyword evidence="10 16" id="KW-0418">Kinase</keyword>
<dbReference type="PANTHER" id="PTHR34265">
    <property type="entry name" value="TYPE III PANTOTHENATE KINASE"/>
    <property type="match status" value="1"/>
</dbReference>
<dbReference type="NCBIfam" id="TIGR00671">
    <property type="entry name" value="baf"/>
    <property type="match status" value="1"/>
</dbReference>
<proteinExistence type="inferred from homology"/>
<evidence type="ECO:0000313" key="17">
    <source>
        <dbReference type="EMBL" id="AKH21400.1"/>
    </source>
</evidence>
<dbReference type="RefSeq" id="WP_046860325.1">
    <property type="nucleotide sequence ID" value="NZ_CP011412.1"/>
</dbReference>
<feature type="binding site" evidence="16">
    <location>
        <position position="183"/>
    </location>
    <ligand>
        <name>substrate</name>
    </ligand>
</feature>
<comment type="subunit">
    <text evidence="5 16">Homodimer.</text>
</comment>
<dbReference type="PATRIC" id="fig|1543721.4.peg.3034"/>
<dbReference type="AlphaFoldDB" id="A0A0F7K2G4"/>
<evidence type="ECO:0000256" key="15">
    <source>
        <dbReference type="ARBA" id="ARBA00040883"/>
    </source>
</evidence>
<evidence type="ECO:0000256" key="8">
    <source>
        <dbReference type="ARBA" id="ARBA00022679"/>
    </source>
</evidence>
<evidence type="ECO:0000256" key="12">
    <source>
        <dbReference type="ARBA" id="ARBA00022958"/>
    </source>
</evidence>
<evidence type="ECO:0000256" key="13">
    <source>
        <dbReference type="ARBA" id="ARBA00022993"/>
    </source>
</evidence>
<evidence type="ECO:0000256" key="3">
    <source>
        <dbReference type="ARBA" id="ARBA00004496"/>
    </source>
</evidence>
<evidence type="ECO:0000256" key="11">
    <source>
        <dbReference type="ARBA" id="ARBA00022840"/>
    </source>
</evidence>
<dbReference type="GO" id="GO:0015937">
    <property type="term" value="P:coenzyme A biosynthetic process"/>
    <property type="evidence" value="ECO:0007669"/>
    <property type="project" value="UniProtKB-UniRule"/>
</dbReference>
<evidence type="ECO:0000256" key="16">
    <source>
        <dbReference type="HAMAP-Rule" id="MF_01274"/>
    </source>
</evidence>
<feature type="binding site" evidence="16">
    <location>
        <begin position="107"/>
        <end position="110"/>
    </location>
    <ligand>
        <name>substrate</name>
    </ligand>
</feature>
<comment type="function">
    <text evidence="16">Catalyzes the phosphorylation of pantothenate (Pan), the first step in CoA biosynthesis.</text>
</comment>
<dbReference type="GO" id="GO:0005524">
    <property type="term" value="F:ATP binding"/>
    <property type="evidence" value="ECO:0007669"/>
    <property type="project" value="UniProtKB-UniRule"/>
</dbReference>
<dbReference type="GO" id="GO:0005737">
    <property type="term" value="C:cytoplasm"/>
    <property type="evidence" value="ECO:0007669"/>
    <property type="project" value="UniProtKB-SubCell"/>
</dbReference>
<dbReference type="EMBL" id="CP011412">
    <property type="protein sequence ID" value="AKH21400.1"/>
    <property type="molecule type" value="Genomic_DNA"/>
</dbReference>
<sequence>MKSNSILLIDIGNTNLKWSLLQAGELSPVGTKSHRAVGDDLNLLANQCWSDIPPPDAIYLANVAGAGLASGLSDWMQTRWGKLPSLVQPVAEACGVTNGYRDPAQLGVDRWLTLLAVRRQEPGPVCIVDCGTAITVDLMDGNGLHQGGMILPGLSLMRESLLQQTRIPRVSHIAPDSLFGRDTASGVASAAINSAAALIERAVAQAESDGHGIPKLILTGSDAVQVAERLTVTYQLDRELVMKGLAAIAERMDLIS</sequence>
<comment type="pathway">
    <text evidence="4 16">Cofactor biosynthesis; coenzyme A biosynthesis; CoA from (R)-pantothenate: step 1/5.</text>
</comment>
<dbReference type="GO" id="GO:0004594">
    <property type="term" value="F:pantothenate kinase activity"/>
    <property type="evidence" value="ECO:0007669"/>
    <property type="project" value="UniProtKB-UniRule"/>
</dbReference>
<keyword evidence="16" id="KW-0479">Metal-binding</keyword>
<dbReference type="OrthoDB" id="9781305at2"/>
<evidence type="ECO:0000313" key="18">
    <source>
        <dbReference type="Proteomes" id="UP000034410"/>
    </source>
</evidence>
<dbReference type="KEGG" id="seds:AAY24_14720"/>
<feature type="binding site" evidence="16">
    <location>
        <begin position="10"/>
        <end position="17"/>
    </location>
    <ligand>
        <name>ATP</name>
        <dbReference type="ChEBI" id="CHEBI:30616"/>
    </ligand>
</feature>
<evidence type="ECO:0000256" key="1">
    <source>
        <dbReference type="ARBA" id="ARBA00001206"/>
    </source>
</evidence>
<evidence type="ECO:0000256" key="5">
    <source>
        <dbReference type="ARBA" id="ARBA00011738"/>
    </source>
</evidence>
<evidence type="ECO:0000256" key="4">
    <source>
        <dbReference type="ARBA" id="ARBA00005225"/>
    </source>
</evidence>
<protein>
    <recommendedName>
        <fullName evidence="15 16">Type III pantothenate kinase</fullName>
        <ecNumber evidence="6 16">2.7.1.33</ecNumber>
    </recommendedName>
    <alternativeName>
        <fullName evidence="16">PanK-III</fullName>
    </alternativeName>
    <alternativeName>
        <fullName evidence="16">Pantothenic acid kinase</fullName>
    </alternativeName>
</protein>
<dbReference type="CDD" id="cd24015">
    <property type="entry name" value="ASKHA_NBD_PanK-III"/>
    <property type="match status" value="1"/>
</dbReference>
<keyword evidence="7 16" id="KW-0963">Cytoplasm</keyword>
<keyword evidence="8 16" id="KW-0808">Transferase</keyword>
<keyword evidence="18" id="KW-1185">Reference proteome</keyword>
<comment type="similarity">
    <text evidence="14 16">Belongs to the type III pantothenate kinase family.</text>
</comment>
<comment type="cofactor">
    <cofactor evidence="16">
        <name>NH4(+)</name>
        <dbReference type="ChEBI" id="CHEBI:28938"/>
    </cofactor>
    <cofactor evidence="16">
        <name>K(+)</name>
        <dbReference type="ChEBI" id="CHEBI:29103"/>
    </cofactor>
    <text evidence="16">A monovalent cation. Ammonium or potassium.</text>
</comment>
<dbReference type="HAMAP" id="MF_01274">
    <property type="entry name" value="Pantothen_kinase_3"/>
    <property type="match status" value="1"/>
</dbReference>
<feature type="binding site" evidence="16">
    <location>
        <position position="132"/>
    </location>
    <ligand>
        <name>ATP</name>
        <dbReference type="ChEBI" id="CHEBI:30616"/>
    </ligand>
</feature>
<evidence type="ECO:0000256" key="7">
    <source>
        <dbReference type="ARBA" id="ARBA00022490"/>
    </source>
</evidence>
<comment type="catalytic activity">
    <reaction evidence="1 16">
        <text>(R)-pantothenate + ATP = (R)-4'-phosphopantothenate + ADP + H(+)</text>
        <dbReference type="Rhea" id="RHEA:16373"/>
        <dbReference type="ChEBI" id="CHEBI:10986"/>
        <dbReference type="ChEBI" id="CHEBI:15378"/>
        <dbReference type="ChEBI" id="CHEBI:29032"/>
        <dbReference type="ChEBI" id="CHEBI:30616"/>
        <dbReference type="ChEBI" id="CHEBI:456216"/>
        <dbReference type="EC" id="2.7.1.33"/>
    </reaction>
</comment>
<evidence type="ECO:0000256" key="10">
    <source>
        <dbReference type="ARBA" id="ARBA00022777"/>
    </source>
</evidence>
<evidence type="ECO:0000256" key="6">
    <source>
        <dbReference type="ARBA" id="ARBA00012102"/>
    </source>
</evidence>
<keyword evidence="11 16" id="KW-0067">ATP-binding</keyword>
<dbReference type="EC" id="2.7.1.33" evidence="6 16"/>
<evidence type="ECO:0000256" key="2">
    <source>
        <dbReference type="ARBA" id="ARBA00001958"/>
    </source>
</evidence>
<dbReference type="InterPro" id="IPR043129">
    <property type="entry name" value="ATPase_NBD"/>
</dbReference>
<dbReference type="Pfam" id="PF03309">
    <property type="entry name" value="Pan_kinase"/>
    <property type="match status" value="1"/>
</dbReference>
<keyword evidence="13 16" id="KW-0173">Coenzyme A biosynthesis</keyword>
<feature type="binding site" evidence="16">
    <location>
        <position position="100"/>
    </location>
    <ligand>
        <name>substrate</name>
    </ligand>
</feature>
<dbReference type="InterPro" id="IPR004619">
    <property type="entry name" value="Type_III_PanK"/>
</dbReference>
<gene>
    <name evidence="16" type="primary">coaX</name>
    <name evidence="17" type="ORF">AAY24_14720</name>
</gene>
<name>A0A0F7K2G4_9GAMM</name>
<dbReference type="Gene3D" id="3.30.420.40">
    <property type="match status" value="2"/>
</dbReference>
<evidence type="ECO:0000256" key="14">
    <source>
        <dbReference type="ARBA" id="ARBA00038036"/>
    </source>
</evidence>
<evidence type="ECO:0000256" key="9">
    <source>
        <dbReference type="ARBA" id="ARBA00022741"/>
    </source>
</evidence>